<gene>
    <name evidence="2" type="ORF">RQP53_17675</name>
</gene>
<feature type="transmembrane region" description="Helical" evidence="1">
    <location>
        <begin position="158"/>
        <end position="183"/>
    </location>
</feature>
<feature type="transmembrane region" description="Helical" evidence="1">
    <location>
        <begin position="189"/>
        <end position="206"/>
    </location>
</feature>
<proteinExistence type="predicted"/>
<comment type="caution">
    <text evidence="2">The sequence shown here is derived from an EMBL/GenBank/DDBJ whole genome shotgun (WGS) entry which is preliminary data.</text>
</comment>
<keyword evidence="3" id="KW-1185">Reference proteome</keyword>
<evidence type="ECO:0000313" key="2">
    <source>
        <dbReference type="EMBL" id="MDT9001113.1"/>
    </source>
</evidence>
<keyword evidence="1" id="KW-0472">Membrane</keyword>
<feature type="transmembrane region" description="Helical" evidence="1">
    <location>
        <begin position="484"/>
        <end position="504"/>
    </location>
</feature>
<feature type="transmembrane region" description="Helical" evidence="1">
    <location>
        <begin position="543"/>
        <end position="566"/>
    </location>
</feature>
<feature type="transmembrane region" description="Helical" evidence="1">
    <location>
        <begin position="376"/>
        <end position="401"/>
    </location>
</feature>
<organism evidence="2 3">
    <name type="scientific">Roseateles aquae</name>
    <dbReference type="NCBI Taxonomy" id="3077235"/>
    <lineage>
        <taxon>Bacteria</taxon>
        <taxon>Pseudomonadati</taxon>
        <taxon>Pseudomonadota</taxon>
        <taxon>Betaproteobacteria</taxon>
        <taxon>Burkholderiales</taxon>
        <taxon>Sphaerotilaceae</taxon>
        <taxon>Roseateles</taxon>
    </lineage>
</organism>
<protein>
    <recommendedName>
        <fullName evidence="4">ABC transporter permease</fullName>
    </recommendedName>
</protein>
<keyword evidence="1" id="KW-1133">Transmembrane helix</keyword>
<keyword evidence="1" id="KW-0812">Transmembrane</keyword>
<feature type="transmembrane region" description="Helical" evidence="1">
    <location>
        <begin position="271"/>
        <end position="291"/>
    </location>
</feature>
<accession>A0ABU3PF11</accession>
<evidence type="ECO:0000256" key="1">
    <source>
        <dbReference type="SAM" id="Phobius"/>
    </source>
</evidence>
<feature type="transmembrane region" description="Helical" evidence="1">
    <location>
        <begin position="458"/>
        <end position="478"/>
    </location>
</feature>
<feature type="transmembrane region" description="Helical" evidence="1">
    <location>
        <begin position="511"/>
        <end position="531"/>
    </location>
</feature>
<feature type="transmembrane region" description="Helical" evidence="1">
    <location>
        <begin position="413"/>
        <end position="430"/>
    </location>
</feature>
<feature type="transmembrane region" description="Helical" evidence="1">
    <location>
        <begin position="116"/>
        <end position="137"/>
    </location>
</feature>
<feature type="transmembrane region" description="Helical" evidence="1">
    <location>
        <begin position="63"/>
        <end position="85"/>
    </location>
</feature>
<dbReference type="RefSeq" id="WP_315652002.1">
    <property type="nucleotide sequence ID" value="NZ_JAVXZY010000008.1"/>
</dbReference>
<reference evidence="2" key="1">
    <citation type="submission" date="2023-09" db="EMBL/GenBank/DDBJ databases">
        <title>Paucibacter sp. APW11 Genome sequencing and assembly.</title>
        <authorList>
            <person name="Kim I."/>
        </authorList>
    </citation>
    <scope>NUCLEOTIDE SEQUENCE</scope>
    <source>
        <strain evidence="2">APW11</strain>
    </source>
</reference>
<evidence type="ECO:0008006" key="4">
    <source>
        <dbReference type="Google" id="ProtNLM"/>
    </source>
</evidence>
<name>A0ABU3PF11_9BURK</name>
<sequence length="570" mass="60671">MRTDLARVTHAIIGHDLRRHLGRWHFRLAVVALAVLVHLLWIAPEDGATMLRVGSASAAPNSAMLALAYGSELPLWIGLFGFIVVRGQVRQDWTSGLGAIVAALPVGNLGLLFGRWLAAVLAVSMLSLASLAAVLVLHSRQLNWQQVPAEAAAYLQAWCWLGTPAILFAASMAVLCDAWAALIGRLGDLLFFALWFMSAFAMEPFWRGAAAASNPLLLLDFAGHYSAAVQLTQLFGTVDISLGGRSSVEPGLAFVQLPDTFWTMALIQQRALCALLALIPLVLAASVFHRYSNDRLRGSGNFMAAERDGPGVMTRLGAARAVPWQRLLAAFGQFNAPLDLLNRLLTPLLRLVRPLFGLASRLSTSSGLAGQVVAEMALTLAVSPAIMLLLPACWLLGLTAFGGTGDESAPGGGGPLLICLVLWGCAISTVSTREHEDGWSPLSACAPGGTWRRHWRQLLAALLFGVAFSATFLLARLLRDPVAALALLAVLTAVAAAATLLGRLAGVPRPFLFLLLLGALILDRLSELPALDWLGSRHPVSTAMLVTELAVAAGLAMAGYFIQLAVRHRT</sequence>
<evidence type="ECO:0000313" key="3">
    <source>
        <dbReference type="Proteomes" id="UP001246372"/>
    </source>
</evidence>
<dbReference type="EMBL" id="JAVXZY010000008">
    <property type="protein sequence ID" value="MDT9001113.1"/>
    <property type="molecule type" value="Genomic_DNA"/>
</dbReference>
<dbReference type="Proteomes" id="UP001246372">
    <property type="component" value="Unassembled WGS sequence"/>
</dbReference>
<feature type="transmembrane region" description="Helical" evidence="1">
    <location>
        <begin position="24"/>
        <end position="43"/>
    </location>
</feature>